<feature type="compositionally biased region" description="Low complexity" evidence="1">
    <location>
        <begin position="33"/>
        <end position="47"/>
    </location>
</feature>
<feature type="compositionally biased region" description="Basic residues" evidence="1">
    <location>
        <begin position="48"/>
        <end position="59"/>
    </location>
</feature>
<name>A0A1X6PAX1_PORUM</name>
<dbReference type="Proteomes" id="UP000218209">
    <property type="component" value="Unassembled WGS sequence"/>
</dbReference>
<feature type="region of interest" description="Disordered" evidence="1">
    <location>
        <begin position="1"/>
        <end position="92"/>
    </location>
</feature>
<sequence>MREVRWGGGGRGSRRATGGDGWRSGGDGRRGEPPAVAADAARGARAAARCRGRPCRRRGGWGAAGVPRSATGGDFEAGRHRRAAAEGGGAGTCGGGGAGGGEGAAAAAESLPVVGAGGVGWYDPGMAPASVGVELVGMGSGGGGAPAEEKQRRWRRRHTGEAAATVRPSTAVAADGARAGARCRAVLVRVLWRRGRGRRGGRDAGGGARQPRRRPPRSPAASAGGRSGAAAGGAAGLFTTAAGGATRRAAVESDRLGGGSRCRTPQTRRWRPPPRAGCRRRAVVVKGRHAGVAPTSCTPRRCP</sequence>
<feature type="region of interest" description="Disordered" evidence="1">
    <location>
        <begin position="197"/>
        <end position="231"/>
    </location>
</feature>
<feature type="region of interest" description="Disordered" evidence="1">
    <location>
        <begin position="243"/>
        <end position="279"/>
    </location>
</feature>
<organism evidence="2 3">
    <name type="scientific">Porphyra umbilicalis</name>
    <name type="common">Purple laver</name>
    <name type="synonym">Red alga</name>
    <dbReference type="NCBI Taxonomy" id="2786"/>
    <lineage>
        <taxon>Eukaryota</taxon>
        <taxon>Rhodophyta</taxon>
        <taxon>Bangiophyceae</taxon>
        <taxon>Bangiales</taxon>
        <taxon>Bangiaceae</taxon>
        <taxon>Porphyra</taxon>
    </lineage>
</organism>
<accession>A0A1X6PAX1</accession>
<keyword evidence="3" id="KW-1185">Reference proteome</keyword>
<evidence type="ECO:0000256" key="1">
    <source>
        <dbReference type="SAM" id="MobiDB-lite"/>
    </source>
</evidence>
<dbReference type="EMBL" id="KV918823">
    <property type="protein sequence ID" value="OSX77987.1"/>
    <property type="molecule type" value="Genomic_DNA"/>
</dbReference>
<feature type="compositionally biased region" description="Gly residues" evidence="1">
    <location>
        <begin position="1"/>
        <end position="11"/>
    </location>
</feature>
<reference evidence="2 3" key="1">
    <citation type="submission" date="2017-03" db="EMBL/GenBank/DDBJ databases">
        <title>WGS assembly of Porphyra umbilicalis.</title>
        <authorList>
            <person name="Brawley S.H."/>
            <person name="Blouin N.A."/>
            <person name="Ficko-Blean E."/>
            <person name="Wheeler G.L."/>
            <person name="Lohr M."/>
            <person name="Goodson H.V."/>
            <person name="Jenkins J.W."/>
            <person name="Blaby-Haas C.E."/>
            <person name="Helliwell K.E."/>
            <person name="Chan C."/>
            <person name="Marriage T."/>
            <person name="Bhattacharya D."/>
            <person name="Klein A.S."/>
            <person name="Badis Y."/>
            <person name="Brodie J."/>
            <person name="Cao Y."/>
            <person name="Collen J."/>
            <person name="Dittami S.M."/>
            <person name="Gachon C.M."/>
            <person name="Green B.R."/>
            <person name="Karpowicz S."/>
            <person name="Kim J.W."/>
            <person name="Kudahl U."/>
            <person name="Lin S."/>
            <person name="Michel G."/>
            <person name="Mittag M."/>
            <person name="Olson B.J."/>
            <person name="Pangilinan J."/>
            <person name="Peng Y."/>
            <person name="Qiu H."/>
            <person name="Shu S."/>
            <person name="Singer J.T."/>
            <person name="Smith A.G."/>
            <person name="Sprecher B.N."/>
            <person name="Wagner V."/>
            <person name="Wang W."/>
            <person name="Wang Z.-Y."/>
            <person name="Yan J."/>
            <person name="Yarish C."/>
            <person name="Zoeuner-Riek S."/>
            <person name="Zhuang Y."/>
            <person name="Zou Y."/>
            <person name="Lindquist E.A."/>
            <person name="Grimwood J."/>
            <person name="Barry K."/>
            <person name="Rokhsar D.S."/>
            <person name="Schmutz J."/>
            <person name="Stiller J.W."/>
            <person name="Grossman A.R."/>
            <person name="Prochnik S.E."/>
        </authorList>
    </citation>
    <scope>NUCLEOTIDE SEQUENCE [LARGE SCALE GENOMIC DNA]</scope>
    <source>
        <strain evidence="2">4086291</strain>
    </source>
</reference>
<evidence type="ECO:0000313" key="2">
    <source>
        <dbReference type="EMBL" id="OSX77987.1"/>
    </source>
</evidence>
<evidence type="ECO:0000313" key="3">
    <source>
        <dbReference type="Proteomes" id="UP000218209"/>
    </source>
</evidence>
<gene>
    <name evidence="2" type="ORF">BU14_0126s0026</name>
</gene>
<proteinExistence type="predicted"/>
<dbReference type="AlphaFoldDB" id="A0A1X6PAX1"/>
<feature type="compositionally biased region" description="Basic residues" evidence="1">
    <location>
        <begin position="266"/>
        <end position="279"/>
    </location>
</feature>
<protein>
    <submittedName>
        <fullName evidence="2">Uncharacterized protein</fullName>
    </submittedName>
</protein>
<feature type="region of interest" description="Disordered" evidence="1">
    <location>
        <begin position="140"/>
        <end position="169"/>
    </location>
</feature>